<accession>A0A1B7M2B2</accession>
<keyword evidence="7" id="KW-1185">Reference proteome</keyword>
<gene>
    <name evidence="6" type="ORF">A6F49_05265</name>
</gene>
<reference evidence="6 7" key="1">
    <citation type="submission" date="2016-04" db="EMBL/GenBank/DDBJ databases">
        <title>First whole genome shotgun sequence of the bacterium Enteractinococcus sp. strain UASWS1574.</title>
        <authorList>
            <person name="Crovadore J."/>
            <person name="Chablais R."/>
            <person name="Lefort F."/>
        </authorList>
    </citation>
    <scope>NUCLEOTIDE SEQUENCE [LARGE SCALE GENOMIC DNA]</scope>
    <source>
        <strain evidence="6 7">UASWS1574</strain>
    </source>
</reference>
<dbReference type="AlphaFoldDB" id="A0A1B7M2B2"/>
<keyword evidence="1 3" id="KW-0597">Phosphoprotein</keyword>
<dbReference type="InterPro" id="IPR001789">
    <property type="entry name" value="Sig_transdc_resp-reg_receiver"/>
</dbReference>
<dbReference type="GO" id="GO:0000160">
    <property type="term" value="P:phosphorelay signal transduction system"/>
    <property type="evidence" value="ECO:0007669"/>
    <property type="project" value="InterPro"/>
</dbReference>
<dbReference type="PANTHER" id="PTHR43214">
    <property type="entry name" value="TWO-COMPONENT RESPONSE REGULATOR"/>
    <property type="match status" value="1"/>
</dbReference>
<sequence length="227" mass="24485">MSVITNDESTSETAICVLIVDDDSWTTRAITLALDEAPEIGSLRTAHSGEQAIAEYIASRPDVTLMDLNMPPGMSGITAIEQIRLHDPTAHIVVLTTVSPGPGIARALEAGAIAVLRKTASENNLRSVVLAAARGEEPKLLKHLAQDIIISNDELPEAPAVAPRLTPAEREILLLIADGLGYENIAQSQGISVWTARTHVKRLREKLYADNLAQLVVRALQYRFISA</sequence>
<dbReference type="PANTHER" id="PTHR43214:SF43">
    <property type="entry name" value="TWO-COMPONENT RESPONSE REGULATOR"/>
    <property type="match status" value="1"/>
</dbReference>
<dbReference type="SUPFAM" id="SSF46894">
    <property type="entry name" value="C-terminal effector domain of the bipartite response regulators"/>
    <property type="match status" value="1"/>
</dbReference>
<feature type="domain" description="HTH luxR-type" evidence="4">
    <location>
        <begin position="158"/>
        <end position="223"/>
    </location>
</feature>
<dbReference type="STRING" id="1837282.A6F49_05265"/>
<evidence type="ECO:0000313" key="6">
    <source>
        <dbReference type="EMBL" id="OAV62747.1"/>
    </source>
</evidence>
<dbReference type="GO" id="GO:0003677">
    <property type="term" value="F:DNA binding"/>
    <property type="evidence" value="ECO:0007669"/>
    <property type="project" value="UniProtKB-KW"/>
</dbReference>
<dbReference type="SMART" id="SM00448">
    <property type="entry name" value="REC"/>
    <property type="match status" value="1"/>
</dbReference>
<dbReference type="GO" id="GO:0006355">
    <property type="term" value="P:regulation of DNA-templated transcription"/>
    <property type="evidence" value="ECO:0007669"/>
    <property type="project" value="InterPro"/>
</dbReference>
<dbReference type="PROSITE" id="PS50043">
    <property type="entry name" value="HTH_LUXR_2"/>
    <property type="match status" value="1"/>
</dbReference>
<dbReference type="EMBL" id="LXEY01000009">
    <property type="protein sequence ID" value="OAV62747.1"/>
    <property type="molecule type" value="Genomic_DNA"/>
</dbReference>
<dbReference type="InterPro" id="IPR039420">
    <property type="entry name" value="WalR-like"/>
</dbReference>
<dbReference type="SUPFAM" id="SSF52172">
    <property type="entry name" value="CheY-like"/>
    <property type="match status" value="1"/>
</dbReference>
<dbReference type="SMART" id="SM00421">
    <property type="entry name" value="HTH_LUXR"/>
    <property type="match status" value="1"/>
</dbReference>
<evidence type="ECO:0000256" key="2">
    <source>
        <dbReference type="ARBA" id="ARBA00023125"/>
    </source>
</evidence>
<dbReference type="CDD" id="cd06170">
    <property type="entry name" value="LuxR_C_like"/>
    <property type="match status" value="1"/>
</dbReference>
<evidence type="ECO:0000313" key="7">
    <source>
        <dbReference type="Proteomes" id="UP000078292"/>
    </source>
</evidence>
<dbReference type="InterPro" id="IPR036388">
    <property type="entry name" value="WH-like_DNA-bd_sf"/>
</dbReference>
<dbReference type="InterPro" id="IPR058245">
    <property type="entry name" value="NreC/VraR/RcsB-like_REC"/>
</dbReference>
<evidence type="ECO:0000256" key="3">
    <source>
        <dbReference type="PROSITE-ProRule" id="PRU00169"/>
    </source>
</evidence>
<dbReference type="PROSITE" id="PS50110">
    <property type="entry name" value="RESPONSE_REGULATORY"/>
    <property type="match status" value="1"/>
</dbReference>
<dbReference type="Pfam" id="PF00072">
    <property type="entry name" value="Response_reg"/>
    <property type="match status" value="1"/>
</dbReference>
<dbReference type="Proteomes" id="UP000078292">
    <property type="component" value="Unassembled WGS sequence"/>
</dbReference>
<dbReference type="Gene3D" id="3.40.50.2300">
    <property type="match status" value="1"/>
</dbReference>
<keyword evidence="2 6" id="KW-0238">DNA-binding</keyword>
<evidence type="ECO:0000256" key="1">
    <source>
        <dbReference type="ARBA" id="ARBA00022553"/>
    </source>
</evidence>
<dbReference type="InterPro" id="IPR016032">
    <property type="entry name" value="Sig_transdc_resp-reg_C-effctor"/>
</dbReference>
<protein>
    <submittedName>
        <fullName evidence="6">DNA-binding response regulator</fullName>
    </submittedName>
</protein>
<feature type="modified residue" description="4-aspartylphosphate" evidence="3">
    <location>
        <position position="67"/>
    </location>
</feature>
<organism evidence="6 7">
    <name type="scientific">Enteractinococcus helveticum</name>
    <dbReference type="NCBI Taxonomy" id="1837282"/>
    <lineage>
        <taxon>Bacteria</taxon>
        <taxon>Bacillati</taxon>
        <taxon>Actinomycetota</taxon>
        <taxon>Actinomycetes</taxon>
        <taxon>Micrococcales</taxon>
        <taxon>Micrococcaceae</taxon>
    </lineage>
</organism>
<feature type="domain" description="Response regulatory" evidence="5">
    <location>
        <begin position="16"/>
        <end position="133"/>
    </location>
</feature>
<comment type="caution">
    <text evidence="6">The sequence shown here is derived from an EMBL/GenBank/DDBJ whole genome shotgun (WGS) entry which is preliminary data.</text>
</comment>
<dbReference type="Pfam" id="PF00196">
    <property type="entry name" value="GerE"/>
    <property type="match status" value="1"/>
</dbReference>
<evidence type="ECO:0000259" key="4">
    <source>
        <dbReference type="PROSITE" id="PS50043"/>
    </source>
</evidence>
<dbReference type="OrthoDB" id="9808843at2"/>
<proteinExistence type="predicted"/>
<dbReference type="InterPro" id="IPR011006">
    <property type="entry name" value="CheY-like_superfamily"/>
</dbReference>
<evidence type="ECO:0000259" key="5">
    <source>
        <dbReference type="PROSITE" id="PS50110"/>
    </source>
</evidence>
<name>A0A1B7M2B2_9MICC</name>
<dbReference type="CDD" id="cd17535">
    <property type="entry name" value="REC_NarL-like"/>
    <property type="match status" value="1"/>
</dbReference>
<dbReference type="Gene3D" id="1.10.10.10">
    <property type="entry name" value="Winged helix-like DNA-binding domain superfamily/Winged helix DNA-binding domain"/>
    <property type="match status" value="1"/>
</dbReference>
<dbReference type="PRINTS" id="PR00038">
    <property type="entry name" value="HTHLUXR"/>
</dbReference>
<dbReference type="InterPro" id="IPR000792">
    <property type="entry name" value="Tscrpt_reg_LuxR_C"/>
</dbReference>